<dbReference type="GO" id="GO:0070403">
    <property type="term" value="F:NAD+ binding"/>
    <property type="evidence" value="ECO:0007669"/>
    <property type="project" value="InterPro"/>
</dbReference>
<protein>
    <recommendedName>
        <fullName evidence="1">3-hydroxyacyl-CoA dehydrogenase NAD binding domain-containing protein</fullName>
    </recommendedName>
</protein>
<dbReference type="InterPro" id="IPR006176">
    <property type="entry name" value="3-OHacyl-CoA_DH_NAD-bd"/>
</dbReference>
<evidence type="ECO:0000259" key="1">
    <source>
        <dbReference type="Pfam" id="PF02737"/>
    </source>
</evidence>
<dbReference type="EMBL" id="CVQI01001643">
    <property type="protein sequence ID" value="CRK10318.1"/>
    <property type="molecule type" value="Genomic_DNA"/>
</dbReference>
<sequence>HAILATNTSSISITSIAAATTKNPTDTSASSRVVSTHFMNPVPVQKGVEIISGLQTSQDTLDTAIEFCRAMGKITS</sequence>
<accession>A0A0G4KMA2</accession>
<gene>
    <name evidence="2" type="ORF">BN1723_020973</name>
</gene>
<dbReference type="Pfam" id="PF02737">
    <property type="entry name" value="3HCDH_N"/>
    <property type="match status" value="1"/>
</dbReference>
<feature type="non-terminal residue" evidence="2">
    <location>
        <position position="1"/>
    </location>
</feature>
<dbReference type="AlphaFoldDB" id="A0A0G4KMA2"/>
<proteinExistence type="predicted"/>
<dbReference type="SUPFAM" id="SSF51735">
    <property type="entry name" value="NAD(P)-binding Rossmann-fold domains"/>
    <property type="match status" value="1"/>
</dbReference>
<feature type="non-terminal residue" evidence="2">
    <location>
        <position position="76"/>
    </location>
</feature>
<organism evidence="2 3">
    <name type="scientific">Verticillium longisporum</name>
    <name type="common">Verticillium dahliae var. longisporum</name>
    <dbReference type="NCBI Taxonomy" id="100787"/>
    <lineage>
        <taxon>Eukaryota</taxon>
        <taxon>Fungi</taxon>
        <taxon>Dikarya</taxon>
        <taxon>Ascomycota</taxon>
        <taxon>Pezizomycotina</taxon>
        <taxon>Sordariomycetes</taxon>
        <taxon>Hypocreomycetidae</taxon>
        <taxon>Glomerellales</taxon>
        <taxon>Plectosphaerellaceae</taxon>
        <taxon>Verticillium</taxon>
    </lineage>
</organism>
<dbReference type="PANTHER" id="PTHR48075">
    <property type="entry name" value="3-HYDROXYACYL-COA DEHYDROGENASE FAMILY PROTEIN"/>
    <property type="match status" value="1"/>
</dbReference>
<evidence type="ECO:0000313" key="3">
    <source>
        <dbReference type="Proteomes" id="UP000045706"/>
    </source>
</evidence>
<dbReference type="Proteomes" id="UP000045706">
    <property type="component" value="Unassembled WGS sequence"/>
</dbReference>
<dbReference type="GO" id="GO:0016491">
    <property type="term" value="F:oxidoreductase activity"/>
    <property type="evidence" value="ECO:0007669"/>
    <property type="project" value="TreeGrafter"/>
</dbReference>
<dbReference type="PANTHER" id="PTHR48075:SF5">
    <property type="entry name" value="3-HYDROXYBUTYRYL-COA DEHYDROGENASE"/>
    <property type="match status" value="1"/>
</dbReference>
<evidence type="ECO:0000313" key="2">
    <source>
        <dbReference type="EMBL" id="CRK10318.1"/>
    </source>
</evidence>
<dbReference type="Gene3D" id="3.40.50.720">
    <property type="entry name" value="NAD(P)-binding Rossmann-like Domain"/>
    <property type="match status" value="1"/>
</dbReference>
<dbReference type="InterPro" id="IPR036291">
    <property type="entry name" value="NAD(P)-bd_dom_sf"/>
</dbReference>
<reference evidence="3" key="1">
    <citation type="submission" date="2015-05" db="EMBL/GenBank/DDBJ databases">
        <authorList>
            <person name="Fogelqvist Johan"/>
        </authorList>
    </citation>
    <scope>NUCLEOTIDE SEQUENCE [LARGE SCALE GENOMIC DNA]</scope>
</reference>
<feature type="domain" description="3-hydroxyacyl-CoA dehydrogenase NAD binding" evidence="1">
    <location>
        <begin position="1"/>
        <end position="74"/>
    </location>
</feature>
<dbReference type="GO" id="GO:0006631">
    <property type="term" value="P:fatty acid metabolic process"/>
    <property type="evidence" value="ECO:0007669"/>
    <property type="project" value="InterPro"/>
</dbReference>
<name>A0A0G4KMA2_VERLO</name>